<dbReference type="OMA" id="KEFMKYQ"/>
<name>S9RKX0_SCHOY</name>
<dbReference type="InterPro" id="IPR040240">
    <property type="entry name" value="TAF1"/>
</dbReference>
<feature type="region of interest" description="Disordered" evidence="6">
    <location>
        <begin position="47"/>
        <end position="78"/>
    </location>
</feature>
<evidence type="ECO:0000256" key="1">
    <source>
        <dbReference type="ARBA" id="ARBA00004123"/>
    </source>
</evidence>
<keyword evidence="4" id="KW-0539">Nucleus</keyword>
<feature type="region of interest" description="Disordered" evidence="6">
    <location>
        <begin position="1"/>
        <end position="29"/>
    </location>
</feature>
<feature type="coiled-coil region" evidence="5">
    <location>
        <begin position="897"/>
        <end position="924"/>
    </location>
</feature>
<evidence type="ECO:0000259" key="7">
    <source>
        <dbReference type="Pfam" id="PF12157"/>
    </source>
</evidence>
<dbReference type="GO" id="GO:0060090">
    <property type="term" value="F:molecular adaptor activity"/>
    <property type="evidence" value="ECO:0007669"/>
    <property type="project" value="EnsemblFungi"/>
</dbReference>
<dbReference type="HOGENOM" id="CLU_000572_1_1_1"/>
<dbReference type="PANTHER" id="PTHR13900">
    <property type="entry name" value="TRANSCRIPTION INITIATION FACTOR TFIID"/>
    <property type="match status" value="1"/>
</dbReference>
<dbReference type="InterPro" id="IPR041670">
    <property type="entry name" value="Znf-CCHC_6"/>
</dbReference>
<sequence length="977" mass="110780">MSFNGLEGEIGSKDSLLDSENDFSLKQNDSGMGMLDSFLGDMIPMDLEEQTKNLESEPIKESEPTELKNDNGQDGLSYEDDFGFGKAIDDGDDLEDDVSDDNLPEEEQAVNYTGKDEDEDFRSLLAKEMGEAAAGQVLSGVGFSVPAGLVDMNETPSAPAIPTAAETQNEDQIRENIVKTYFPSFQRGVLLNFSELFRPKHVKLAPPKKKTPKVCVPSRLTLEIEPDYSAIFNSKKPVPIKRDIVPVISTQSTKRRKTGGLTQRNDGLDLNTIFTTNDWEKGIIYDEKDLSNLDRPSFSIDKSLADFDLNIDDNIFEGETGGSKVVLNLNDPKLLLQPQKRDEQHRSYHDLHLRNSFSWKYNLSNDSAYEMLKQNHQSKVRNTLSQLAIEHAAFAEKLTFPYYKTRLSKRAVRSFHRPTMSFKPNAAIVFSPLNVRKKSKDKHKSERGLIPNTKDMTMGDTTHAILVEFSEEHPPVLSNVGMASRIVNYYRKKNEQDESRPKLEVGESHVLDVQDRSPFWNFGSVEPGEITPTLYNKMIRAPLFKHELPPTDFILIRNSSSYGSKYYLKNINHIFVSGQTFPVTDVPGPHSRKVTTASKNRLKMLVFRLIRRSPTGGLFIRQLSQHFSDQNEMQIRQRLKEFMEYKKKGDGPGYWKLKSNEVVPDEAGTRSMVSPETVCLLESMQVGVQQLEDAGYGKTIDEINDDDEEEQPAEQLLAPWITTRNFINATQGKAMLTLFGEGDPTGIGEGYSFIRTSMKGGFKPAGESDDRPEPQTKNAHAYNVAKQQQAYEEEINRIWNAQKRGLAISSTDELARKYKIRNKYEDYLETEETPREATPSTDKVLRIVRVYQDRNGNWDRKQEVVHDPIVIHAYLKKRREIDEQSTALDAVVPTGDEAIDRRNRKRLEQELAKSQKNWERRRARHAAKEGITINGEGKKPTTRKCSNCGQVGHMKTNKICPLFGRPEGGLATMLDRN</sequence>
<proteinExistence type="predicted"/>
<evidence type="ECO:0000259" key="8">
    <source>
        <dbReference type="Pfam" id="PF15288"/>
    </source>
</evidence>
<dbReference type="GO" id="GO:0003682">
    <property type="term" value="F:chromatin binding"/>
    <property type="evidence" value="ECO:0007669"/>
    <property type="project" value="EnsemblFungi"/>
</dbReference>
<evidence type="ECO:0000256" key="5">
    <source>
        <dbReference type="SAM" id="Coils"/>
    </source>
</evidence>
<dbReference type="eggNOG" id="KOG0008">
    <property type="taxonomic scope" value="Eukaryota"/>
</dbReference>
<evidence type="ECO:0000256" key="4">
    <source>
        <dbReference type="ARBA" id="ARBA00023242"/>
    </source>
</evidence>
<organism evidence="9 10">
    <name type="scientific">Schizosaccharomyces octosporus (strain yFS286)</name>
    <name type="common">Fission yeast</name>
    <name type="synonym">Octosporomyces octosporus</name>
    <dbReference type="NCBI Taxonomy" id="483514"/>
    <lineage>
        <taxon>Eukaryota</taxon>
        <taxon>Fungi</taxon>
        <taxon>Dikarya</taxon>
        <taxon>Ascomycota</taxon>
        <taxon>Taphrinomycotina</taxon>
        <taxon>Schizosaccharomycetes</taxon>
        <taxon>Schizosaccharomycetales</taxon>
        <taxon>Schizosaccharomycetaceae</taxon>
        <taxon>Schizosaccharomyces</taxon>
    </lineage>
</organism>
<dbReference type="GO" id="GO:0016251">
    <property type="term" value="F:RNA polymerase II general transcription initiation factor activity"/>
    <property type="evidence" value="ECO:0007669"/>
    <property type="project" value="InterPro"/>
</dbReference>
<dbReference type="GO" id="GO:0004402">
    <property type="term" value="F:histone acetyltransferase activity"/>
    <property type="evidence" value="ECO:0007669"/>
    <property type="project" value="EnsemblFungi"/>
</dbReference>
<evidence type="ECO:0000313" key="10">
    <source>
        <dbReference type="Proteomes" id="UP000016088"/>
    </source>
</evidence>
<dbReference type="GO" id="GO:0051123">
    <property type="term" value="P:RNA polymerase II preinitiation complex assembly"/>
    <property type="evidence" value="ECO:0007669"/>
    <property type="project" value="EnsemblFungi"/>
</dbReference>
<keyword evidence="5" id="KW-0175">Coiled coil</keyword>
<dbReference type="GO" id="GO:0017025">
    <property type="term" value="F:TBP-class protein binding"/>
    <property type="evidence" value="ECO:0007669"/>
    <property type="project" value="EnsemblFungi"/>
</dbReference>
<dbReference type="GO" id="GO:0005669">
    <property type="term" value="C:transcription factor TFIID complex"/>
    <property type="evidence" value="ECO:0007669"/>
    <property type="project" value="EnsemblFungi"/>
</dbReference>
<dbReference type="Pfam" id="PF15288">
    <property type="entry name" value="zf-CCHC_6"/>
    <property type="match status" value="1"/>
</dbReference>
<evidence type="ECO:0000256" key="2">
    <source>
        <dbReference type="ARBA" id="ARBA00023015"/>
    </source>
</evidence>
<feature type="domain" description="Transcription initiation factor TFIID subunit 1 histone acetyltransferase" evidence="7">
    <location>
        <begin position="361"/>
        <end position="805"/>
    </location>
</feature>
<protein>
    <submittedName>
        <fullName evidence="9">Transcription factor TFIID complex subunit Taf111</fullName>
    </submittedName>
</protein>
<evidence type="ECO:0000256" key="3">
    <source>
        <dbReference type="ARBA" id="ARBA00023163"/>
    </source>
</evidence>
<feature type="compositionally biased region" description="Basic and acidic residues" evidence="6">
    <location>
        <begin position="49"/>
        <end position="71"/>
    </location>
</feature>
<accession>S9RKX0</accession>
<keyword evidence="3" id="KW-0804">Transcription</keyword>
<feature type="domain" description="Zinc knuckle" evidence="8">
    <location>
        <begin position="943"/>
        <end position="962"/>
    </location>
</feature>
<dbReference type="GO" id="GO:0045944">
    <property type="term" value="P:positive regulation of transcription by RNA polymerase II"/>
    <property type="evidence" value="ECO:0007669"/>
    <property type="project" value="EnsemblFungi"/>
</dbReference>
<dbReference type="VEuPathDB" id="FungiDB:SOCG_02067"/>
<dbReference type="EMBL" id="KE503206">
    <property type="protein sequence ID" value="EPX74584.1"/>
    <property type="molecule type" value="Genomic_DNA"/>
</dbReference>
<dbReference type="AlphaFoldDB" id="S9RKX0"/>
<comment type="subcellular location">
    <subcellularLocation>
        <location evidence="1">Nucleus</location>
    </subcellularLocation>
</comment>
<keyword evidence="10" id="KW-1185">Reference proteome</keyword>
<evidence type="ECO:0000256" key="6">
    <source>
        <dbReference type="SAM" id="MobiDB-lite"/>
    </source>
</evidence>
<keyword evidence="2" id="KW-0805">Transcription regulation</keyword>
<dbReference type="InterPro" id="IPR022591">
    <property type="entry name" value="TAF1_HAT_dom"/>
</dbReference>
<dbReference type="GO" id="GO:0005829">
    <property type="term" value="C:cytosol"/>
    <property type="evidence" value="ECO:0007669"/>
    <property type="project" value="EnsemblFungi"/>
</dbReference>
<dbReference type="GeneID" id="25031045"/>
<evidence type="ECO:0000313" key="9">
    <source>
        <dbReference type="EMBL" id="EPX74584.1"/>
    </source>
</evidence>
<dbReference type="Proteomes" id="UP000016088">
    <property type="component" value="Unassembled WGS sequence"/>
</dbReference>
<dbReference type="Pfam" id="PF12157">
    <property type="entry name" value="DUF3591"/>
    <property type="match status" value="1"/>
</dbReference>
<dbReference type="RefSeq" id="XP_013016015.1">
    <property type="nucleotide sequence ID" value="XM_013160561.1"/>
</dbReference>
<dbReference type="GO" id="GO:0046982">
    <property type="term" value="F:protein heterodimerization activity"/>
    <property type="evidence" value="ECO:0007669"/>
    <property type="project" value="EnsemblFungi"/>
</dbReference>
<dbReference type="OrthoDB" id="5752at2759"/>
<dbReference type="PANTHER" id="PTHR13900:SF0">
    <property type="entry name" value="TRANSCRIPTION INITIATION FACTOR TFIID SUBUNIT 1"/>
    <property type="match status" value="1"/>
</dbReference>
<reference evidence="9 10" key="1">
    <citation type="journal article" date="2011" name="Science">
        <title>Comparative functional genomics of the fission yeasts.</title>
        <authorList>
            <person name="Rhind N."/>
            <person name="Chen Z."/>
            <person name="Yassour M."/>
            <person name="Thompson D.A."/>
            <person name="Haas B.J."/>
            <person name="Habib N."/>
            <person name="Wapinski I."/>
            <person name="Roy S."/>
            <person name="Lin M.F."/>
            <person name="Heiman D.I."/>
            <person name="Young S.K."/>
            <person name="Furuya K."/>
            <person name="Guo Y."/>
            <person name="Pidoux A."/>
            <person name="Chen H.M."/>
            <person name="Robbertse B."/>
            <person name="Goldberg J.M."/>
            <person name="Aoki K."/>
            <person name="Bayne E.H."/>
            <person name="Berlin A.M."/>
            <person name="Desjardins C.A."/>
            <person name="Dobbs E."/>
            <person name="Dukaj L."/>
            <person name="Fan L."/>
            <person name="FitzGerald M.G."/>
            <person name="French C."/>
            <person name="Gujja S."/>
            <person name="Hansen K."/>
            <person name="Keifenheim D."/>
            <person name="Levin J.Z."/>
            <person name="Mosher R.A."/>
            <person name="Mueller C.A."/>
            <person name="Pfiffner J."/>
            <person name="Priest M."/>
            <person name="Russ C."/>
            <person name="Smialowska A."/>
            <person name="Swoboda P."/>
            <person name="Sykes S.M."/>
            <person name="Vaughn M."/>
            <person name="Vengrova S."/>
            <person name="Yoder R."/>
            <person name="Zeng Q."/>
            <person name="Allshire R."/>
            <person name="Baulcombe D."/>
            <person name="Birren B.W."/>
            <person name="Brown W."/>
            <person name="Ekwall K."/>
            <person name="Kellis M."/>
            <person name="Leatherwood J."/>
            <person name="Levin H."/>
            <person name="Margalit H."/>
            <person name="Martienssen R."/>
            <person name="Nieduszynski C.A."/>
            <person name="Spatafora J.W."/>
            <person name="Friedman N."/>
            <person name="Dalgaard J.Z."/>
            <person name="Baumann P."/>
            <person name="Niki H."/>
            <person name="Regev A."/>
            <person name="Nusbaum C."/>
        </authorList>
    </citation>
    <scope>NUCLEOTIDE SEQUENCE [LARGE SCALE GENOMIC DNA]</scope>
    <source>
        <strain evidence="10">yFS286</strain>
    </source>
</reference>
<gene>
    <name evidence="9" type="ORF">SOCG_02067</name>
</gene>